<dbReference type="OrthoDB" id="8478344at2"/>
<dbReference type="RefSeq" id="WP_058264034.1">
    <property type="nucleotide sequence ID" value="NZ_CP051181.1"/>
</dbReference>
<proteinExistence type="predicted"/>
<evidence type="ECO:0000313" key="2">
    <source>
        <dbReference type="Proteomes" id="UP000051587"/>
    </source>
</evidence>
<reference evidence="1 2" key="1">
    <citation type="submission" date="2015-09" db="EMBL/GenBank/DDBJ databases">
        <authorList>
            <consortium name="Swine Surveillance"/>
        </authorList>
    </citation>
    <scope>NUCLEOTIDE SEQUENCE [LARGE SCALE GENOMIC DNA]</scope>
    <source>
        <strain evidence="1 2">CECT 4357</strain>
    </source>
</reference>
<gene>
    <name evidence="1" type="ORF">TG4357_03351</name>
</gene>
<organism evidence="1 2">
    <name type="scientific">Thalassovita gelatinovora</name>
    <name type="common">Thalassobius gelatinovorus</name>
    <dbReference type="NCBI Taxonomy" id="53501"/>
    <lineage>
        <taxon>Bacteria</taxon>
        <taxon>Pseudomonadati</taxon>
        <taxon>Pseudomonadota</taxon>
        <taxon>Alphaproteobacteria</taxon>
        <taxon>Rhodobacterales</taxon>
        <taxon>Roseobacteraceae</taxon>
        <taxon>Thalassovita</taxon>
    </lineage>
</organism>
<dbReference type="AlphaFoldDB" id="A0A0P1FJK9"/>
<evidence type="ECO:0000313" key="1">
    <source>
        <dbReference type="EMBL" id="CUH68031.1"/>
    </source>
</evidence>
<keyword evidence="2" id="KW-1185">Reference proteome</keyword>
<sequence>MSKIPLYRVRQIGLQFAVVNRANERVSPFFRRKDDAEDICQKRIEKVGTGLRRCLSCRAEFQSDGAHHRMCSYCRSRGAASVTPVSVVLNSGAQI</sequence>
<dbReference type="STRING" id="53501.SAMN04488043_104222"/>
<accession>A0A0P1FJK9</accession>
<name>A0A0P1FJK9_THAGE</name>
<protein>
    <submittedName>
        <fullName evidence="1">Uncharacterized protein</fullName>
    </submittedName>
</protein>
<dbReference type="Proteomes" id="UP000051587">
    <property type="component" value="Unassembled WGS sequence"/>
</dbReference>
<dbReference type="EMBL" id="CYSA01000027">
    <property type="protein sequence ID" value="CUH68031.1"/>
    <property type="molecule type" value="Genomic_DNA"/>
</dbReference>